<dbReference type="GO" id="GO:0005829">
    <property type="term" value="C:cytosol"/>
    <property type="evidence" value="ECO:0007669"/>
    <property type="project" value="TreeGrafter"/>
</dbReference>
<gene>
    <name evidence="10" type="primary">glgB</name>
    <name evidence="13" type="ORF">PN36_12495</name>
</gene>
<comment type="similarity">
    <text evidence="4 10">Belongs to the glycosyl hydrolase 13 family. GlgB subfamily.</text>
</comment>
<comment type="function">
    <text evidence="2 10">Catalyzes the formation of the alpha-1,6-glucosidic linkages in glycogen by scission of a 1,4-alpha-linked oligosaccharide from growing alpha-1,4-glucan chains and the subsequent attachment of the oligosaccharide to the alpha-1,6 position.</text>
</comment>
<protein>
    <recommendedName>
        <fullName evidence="10">1,4-alpha-glucan branching enzyme GlgB</fullName>
        <ecNumber evidence="10">2.4.1.18</ecNumber>
    </recommendedName>
    <alternativeName>
        <fullName evidence="10">1,4-alpha-D-glucan:1,4-alpha-D-glucan 6-glucosyl-transferase</fullName>
    </alternativeName>
    <alternativeName>
        <fullName evidence="10">Alpha-(1-&gt;4)-glucan branching enzyme</fullName>
    </alternativeName>
    <alternativeName>
        <fullName evidence="10">Glycogen branching enzyme</fullName>
        <shortName evidence="10">BE</shortName>
    </alternativeName>
</protein>
<dbReference type="InterPro" id="IPR006407">
    <property type="entry name" value="GlgB"/>
</dbReference>
<dbReference type="SMART" id="SM00642">
    <property type="entry name" value="Aamy"/>
    <property type="match status" value="1"/>
</dbReference>
<keyword evidence="6 10" id="KW-0328">Glycosyltransferase</keyword>
<dbReference type="GO" id="GO:0043169">
    <property type="term" value="F:cation binding"/>
    <property type="evidence" value="ECO:0007669"/>
    <property type="project" value="InterPro"/>
</dbReference>
<dbReference type="EMBL" id="JSZA02000039">
    <property type="protein sequence ID" value="TGO03102.1"/>
    <property type="molecule type" value="Genomic_DNA"/>
</dbReference>
<dbReference type="NCBIfam" id="TIGR01515">
    <property type="entry name" value="branching_enzym"/>
    <property type="match status" value="1"/>
</dbReference>
<sequence length="744" mass="86987">MKIPKLDTDLQKIVDACHHDPFSVLGKHTVRGQTLVRVYIPYAEQVTIAEGNLSMRRIEGTDLFEWQGKHKIPDRYRLIWRDKEHRTHITHDPYCFPAQLSDFDMHLFSEGKHWHAYRFLGSHIHEAEGIGGVRFAVWAPNAERVSVVGDFNRWDGRAHPMRTHGSNGIWELFIPNVAAGALYKFEIRNRQTSELSLKTDPYGQQFEIRPQTATIVIDKKPYIWHDKKWLDKRKTWDWQHAPMSIYELHLGSWQRGPEGEFLNYRELAKRLVDYVTEMGFSHIELLPITEHPFDGSWGYQTTGYYAPTSRYGTPEDFRYFVDYCHQHNIGVFLDWVPAHFPKDAHGLGRFDGTPLYEHEDPRKGEHLDWSTLIYNYSRYEVKNFLLSSAFYWLEEMHLDGLRVDAVASMLYLDYSREDWIPNEFGGRENLEAIEFMRELNTVAHGEYPGVLIMAEESTSWPQVTRPIEVGGLGFSLKWNMGWMNDSLSYMSKEAVYRKYHHDKLTFSMLYAFEENFLLPFSHDEVVHGKGSMVNKMPGDEWQRFANLRLLYTYMFTHPGKKLLFMGTEFAQGLEWNSANTLDWYVLEYEFHKGLQGLVKDLNNLYHKDKALYQYEFEWRGFEWIDCRDADNSVLIFLRKSDEEMLIVAVNFTPVPRYDYRIGVPKSGLYQEILNSDAACYGGSNVGNGAMLLKAEDKPWMERDHSISITLPPLAGIILKQVEEKVEVIKETKPCKKTTKKLPIS</sequence>
<dbReference type="EC" id="2.4.1.18" evidence="10"/>
<dbReference type="CDD" id="cd02855">
    <property type="entry name" value="E_set_GBE_prok_N"/>
    <property type="match status" value="1"/>
</dbReference>
<dbReference type="NCBIfam" id="NF008967">
    <property type="entry name" value="PRK12313.1"/>
    <property type="match status" value="1"/>
</dbReference>
<proteinExistence type="inferred from homology"/>
<evidence type="ECO:0000256" key="9">
    <source>
        <dbReference type="ARBA" id="ARBA00023277"/>
    </source>
</evidence>
<feature type="active site" description="Nucleophile" evidence="10 11">
    <location>
        <position position="404"/>
    </location>
</feature>
<keyword evidence="5 10" id="KW-0321">Glycogen metabolism</keyword>
<evidence type="ECO:0000256" key="4">
    <source>
        <dbReference type="ARBA" id="ARBA00009000"/>
    </source>
</evidence>
<dbReference type="InterPro" id="IPR044143">
    <property type="entry name" value="GlgB_N_E_set_prok"/>
</dbReference>
<accession>A0A4E0R2M1</accession>
<dbReference type="CDD" id="cd11322">
    <property type="entry name" value="AmyAc_Glg_BE"/>
    <property type="match status" value="1"/>
</dbReference>
<evidence type="ECO:0000259" key="12">
    <source>
        <dbReference type="SMART" id="SM00642"/>
    </source>
</evidence>
<dbReference type="Gene3D" id="2.60.40.10">
    <property type="entry name" value="Immunoglobulins"/>
    <property type="match status" value="1"/>
</dbReference>
<dbReference type="InterPro" id="IPR037439">
    <property type="entry name" value="Branching_enzy"/>
</dbReference>
<organism evidence="13 14">
    <name type="scientific">Candidatus Thiomargarita nelsonii</name>
    <dbReference type="NCBI Taxonomy" id="1003181"/>
    <lineage>
        <taxon>Bacteria</taxon>
        <taxon>Pseudomonadati</taxon>
        <taxon>Pseudomonadota</taxon>
        <taxon>Gammaproteobacteria</taxon>
        <taxon>Thiotrichales</taxon>
        <taxon>Thiotrichaceae</taxon>
        <taxon>Thiomargarita</taxon>
    </lineage>
</organism>
<dbReference type="Pfam" id="PF00128">
    <property type="entry name" value="Alpha-amylase"/>
    <property type="match status" value="1"/>
</dbReference>
<dbReference type="InterPro" id="IPR013783">
    <property type="entry name" value="Ig-like_fold"/>
</dbReference>
<evidence type="ECO:0000256" key="6">
    <source>
        <dbReference type="ARBA" id="ARBA00022676"/>
    </source>
</evidence>
<dbReference type="SUPFAM" id="SSF51445">
    <property type="entry name" value="(Trans)glycosidases"/>
    <property type="match status" value="1"/>
</dbReference>
<dbReference type="InterPro" id="IPR006048">
    <property type="entry name" value="A-amylase/branching_C"/>
</dbReference>
<dbReference type="HAMAP" id="MF_00685">
    <property type="entry name" value="GlgB"/>
    <property type="match status" value="1"/>
</dbReference>
<dbReference type="InterPro" id="IPR006047">
    <property type="entry name" value="GH13_cat_dom"/>
</dbReference>
<comment type="subunit">
    <text evidence="10">Monomer.</text>
</comment>
<dbReference type="Pfam" id="PF02806">
    <property type="entry name" value="Alpha-amylase_C"/>
    <property type="match status" value="1"/>
</dbReference>
<reference evidence="13 14" key="1">
    <citation type="journal article" date="2016" name="Front. Microbiol.">
        <title>Single-Cell (Meta-)Genomics of a Dimorphic Candidatus Thiomargarita nelsonii Reveals Genomic Plasticity.</title>
        <authorList>
            <person name="Flood B.E."/>
            <person name="Fliss P."/>
            <person name="Jones D.S."/>
            <person name="Dick G.J."/>
            <person name="Jain S."/>
            <person name="Kaster A.K."/>
            <person name="Winkel M."/>
            <person name="Mussmann M."/>
            <person name="Bailey J."/>
        </authorList>
    </citation>
    <scope>NUCLEOTIDE SEQUENCE [LARGE SCALE GENOMIC DNA]</scope>
    <source>
        <strain evidence="13">Hydrate Ridge</strain>
    </source>
</reference>
<dbReference type="PANTHER" id="PTHR43651:SF3">
    <property type="entry name" value="1,4-ALPHA-GLUCAN-BRANCHING ENZYME"/>
    <property type="match status" value="1"/>
</dbReference>
<keyword evidence="14" id="KW-1185">Reference proteome</keyword>
<dbReference type="FunFam" id="2.60.40.10:FF:000169">
    <property type="entry name" value="1,4-alpha-glucan branching enzyme GlgB"/>
    <property type="match status" value="1"/>
</dbReference>
<dbReference type="SUPFAM" id="SSF81296">
    <property type="entry name" value="E set domains"/>
    <property type="match status" value="1"/>
</dbReference>
<keyword evidence="9 10" id="KW-0119">Carbohydrate metabolism</keyword>
<dbReference type="Gene3D" id="2.60.40.1180">
    <property type="entry name" value="Golgi alpha-mannosidase II"/>
    <property type="match status" value="1"/>
</dbReference>
<name>A0A4E0R2M1_9GAMM</name>
<dbReference type="SUPFAM" id="SSF51011">
    <property type="entry name" value="Glycosyl hydrolase domain"/>
    <property type="match status" value="1"/>
</dbReference>
<dbReference type="PIRSF" id="PIRSF000463">
    <property type="entry name" value="GlgB"/>
    <property type="match status" value="1"/>
</dbReference>
<dbReference type="Pfam" id="PF02922">
    <property type="entry name" value="CBM_48"/>
    <property type="match status" value="1"/>
</dbReference>
<dbReference type="AlphaFoldDB" id="A0A4E0R2M1"/>
<evidence type="ECO:0000256" key="8">
    <source>
        <dbReference type="ARBA" id="ARBA00023056"/>
    </source>
</evidence>
<evidence type="ECO:0000313" key="13">
    <source>
        <dbReference type="EMBL" id="TGO03102.1"/>
    </source>
</evidence>
<dbReference type="Pfam" id="PF22019">
    <property type="entry name" value="GlgB_N"/>
    <property type="match status" value="1"/>
</dbReference>
<dbReference type="InterPro" id="IPR004193">
    <property type="entry name" value="Glyco_hydro_13_N"/>
</dbReference>
<evidence type="ECO:0000256" key="2">
    <source>
        <dbReference type="ARBA" id="ARBA00002953"/>
    </source>
</evidence>
<evidence type="ECO:0000256" key="3">
    <source>
        <dbReference type="ARBA" id="ARBA00004964"/>
    </source>
</evidence>
<keyword evidence="8 10" id="KW-0320">Glycogen biosynthesis</keyword>
<dbReference type="InterPro" id="IPR014756">
    <property type="entry name" value="Ig_E-set"/>
</dbReference>
<evidence type="ECO:0000313" key="14">
    <source>
        <dbReference type="Proteomes" id="UP000030428"/>
    </source>
</evidence>
<dbReference type="UniPathway" id="UPA00164"/>
<dbReference type="FunFam" id="3.20.20.80:FF:000003">
    <property type="entry name" value="1,4-alpha-glucan branching enzyme GlgB"/>
    <property type="match status" value="1"/>
</dbReference>
<dbReference type="Gene3D" id="3.20.20.80">
    <property type="entry name" value="Glycosidases"/>
    <property type="match status" value="1"/>
</dbReference>
<dbReference type="Proteomes" id="UP000030428">
    <property type="component" value="Unassembled WGS sequence"/>
</dbReference>
<comment type="pathway">
    <text evidence="3 10">Glycan biosynthesis; glycogen biosynthesis.</text>
</comment>
<evidence type="ECO:0000256" key="7">
    <source>
        <dbReference type="ARBA" id="ARBA00022679"/>
    </source>
</evidence>
<evidence type="ECO:0000256" key="5">
    <source>
        <dbReference type="ARBA" id="ARBA00022600"/>
    </source>
</evidence>
<comment type="catalytic activity">
    <reaction evidence="1 10">
        <text>Transfers a segment of a (1-&gt;4)-alpha-D-glucan chain to a primary hydroxy group in a similar glucan chain.</text>
        <dbReference type="EC" id="2.4.1.18"/>
    </reaction>
</comment>
<dbReference type="InterPro" id="IPR013780">
    <property type="entry name" value="Glyco_hydro_b"/>
</dbReference>
<evidence type="ECO:0000256" key="10">
    <source>
        <dbReference type="HAMAP-Rule" id="MF_00685"/>
    </source>
</evidence>
<dbReference type="InterPro" id="IPR017853">
    <property type="entry name" value="GH"/>
</dbReference>
<feature type="domain" description="Glycosyl hydrolase family 13 catalytic" evidence="12">
    <location>
        <begin position="247"/>
        <end position="591"/>
    </location>
</feature>
<keyword evidence="7 10" id="KW-0808">Transferase</keyword>
<dbReference type="GO" id="GO:0004553">
    <property type="term" value="F:hydrolase activity, hydrolyzing O-glycosyl compounds"/>
    <property type="evidence" value="ECO:0007669"/>
    <property type="project" value="InterPro"/>
</dbReference>
<dbReference type="NCBIfam" id="NF003811">
    <property type="entry name" value="PRK05402.1"/>
    <property type="match status" value="1"/>
</dbReference>
<dbReference type="GO" id="GO:0003844">
    <property type="term" value="F:1,4-alpha-glucan branching enzyme activity"/>
    <property type="evidence" value="ECO:0007669"/>
    <property type="project" value="UniProtKB-UniRule"/>
</dbReference>
<dbReference type="GO" id="GO:0005978">
    <property type="term" value="P:glycogen biosynthetic process"/>
    <property type="evidence" value="ECO:0007669"/>
    <property type="project" value="UniProtKB-UniRule"/>
</dbReference>
<comment type="caution">
    <text evidence="13">The sequence shown here is derived from an EMBL/GenBank/DDBJ whole genome shotgun (WGS) entry which is preliminary data.</text>
</comment>
<dbReference type="PANTHER" id="PTHR43651">
    <property type="entry name" value="1,4-ALPHA-GLUCAN-BRANCHING ENZYME"/>
    <property type="match status" value="1"/>
</dbReference>
<feature type="active site" description="Proton donor" evidence="10 11">
    <location>
        <position position="455"/>
    </location>
</feature>
<dbReference type="FunFam" id="2.60.40.1180:FF:000002">
    <property type="entry name" value="1,4-alpha-glucan branching enzyme GlgB"/>
    <property type="match status" value="1"/>
</dbReference>
<evidence type="ECO:0000256" key="1">
    <source>
        <dbReference type="ARBA" id="ARBA00000826"/>
    </source>
</evidence>
<evidence type="ECO:0000256" key="11">
    <source>
        <dbReference type="PIRSR" id="PIRSR000463-1"/>
    </source>
</evidence>
<dbReference type="InterPro" id="IPR054169">
    <property type="entry name" value="GlgB_N"/>
</dbReference>